<dbReference type="Proteomes" id="UP001234787">
    <property type="component" value="Unassembled WGS sequence"/>
</dbReference>
<feature type="region of interest" description="Disordered" evidence="1">
    <location>
        <begin position="128"/>
        <end position="156"/>
    </location>
</feature>
<protein>
    <submittedName>
        <fullName evidence="2">Uncharacterized protein</fullName>
    </submittedName>
</protein>
<gene>
    <name evidence="2" type="ORF">SUGI_1524830</name>
</gene>
<name>A0AAD3NU35_CRYJA</name>
<accession>A0AAD3NU35</accession>
<evidence type="ECO:0000313" key="3">
    <source>
        <dbReference type="Proteomes" id="UP001234787"/>
    </source>
</evidence>
<feature type="region of interest" description="Disordered" evidence="1">
    <location>
        <begin position="82"/>
        <end position="114"/>
    </location>
</feature>
<feature type="region of interest" description="Disordered" evidence="1">
    <location>
        <begin position="516"/>
        <end position="566"/>
    </location>
</feature>
<feature type="compositionally biased region" description="Basic and acidic residues" evidence="1">
    <location>
        <begin position="518"/>
        <end position="533"/>
    </location>
</feature>
<reference evidence="2" key="1">
    <citation type="submission" date="2022-12" db="EMBL/GenBank/DDBJ databases">
        <title>Chromosome-Level Genome Assembly of Japanese Cedar (Cryptomeriajaponica D. Don).</title>
        <authorList>
            <person name="Fujino T."/>
            <person name="Yamaguchi K."/>
            <person name="Yokoyama T."/>
            <person name="Hamanaka T."/>
            <person name="Harazono Y."/>
            <person name="Kamada H."/>
            <person name="Kobayashi W."/>
            <person name="Ujino-Ihara T."/>
            <person name="Uchiyama K."/>
            <person name="Matsumoto A."/>
            <person name="Izuno A."/>
            <person name="Tsumura Y."/>
            <person name="Toyoda A."/>
            <person name="Shigenobu S."/>
            <person name="Moriguchi Y."/>
            <person name="Ueno S."/>
            <person name="Kasahara M."/>
        </authorList>
    </citation>
    <scope>NUCLEOTIDE SEQUENCE</scope>
</reference>
<proteinExistence type="predicted"/>
<comment type="caution">
    <text evidence="2">The sequence shown here is derived from an EMBL/GenBank/DDBJ whole genome shotgun (WGS) entry which is preliminary data.</text>
</comment>
<dbReference type="EMBL" id="BSEH01002164">
    <property type="protein sequence ID" value="GLJ59854.1"/>
    <property type="molecule type" value="Genomic_DNA"/>
</dbReference>
<organism evidence="2 3">
    <name type="scientific">Cryptomeria japonica</name>
    <name type="common">Japanese cedar</name>
    <name type="synonym">Cupressus japonica</name>
    <dbReference type="NCBI Taxonomy" id="3369"/>
    <lineage>
        <taxon>Eukaryota</taxon>
        <taxon>Viridiplantae</taxon>
        <taxon>Streptophyta</taxon>
        <taxon>Embryophyta</taxon>
        <taxon>Tracheophyta</taxon>
        <taxon>Spermatophyta</taxon>
        <taxon>Pinopsida</taxon>
        <taxon>Pinidae</taxon>
        <taxon>Conifers II</taxon>
        <taxon>Cupressales</taxon>
        <taxon>Cupressaceae</taxon>
        <taxon>Cryptomeria</taxon>
    </lineage>
</organism>
<evidence type="ECO:0000313" key="2">
    <source>
        <dbReference type="EMBL" id="GLJ59854.1"/>
    </source>
</evidence>
<evidence type="ECO:0000256" key="1">
    <source>
        <dbReference type="SAM" id="MobiDB-lite"/>
    </source>
</evidence>
<dbReference type="AlphaFoldDB" id="A0AAD3NU35"/>
<feature type="region of interest" description="Disordered" evidence="1">
    <location>
        <begin position="272"/>
        <end position="301"/>
    </location>
</feature>
<sequence length="566" mass="63120">KQDHDGQVKDGNILKKLNKGSLVTDHIKEESVTGPSSQGTLRLDFFYPKLEKKVNLSSDENPVFDQKFSEEYSDEVLILKRRKKNPEENVKAGLSSTLMPKADERSKCNSQERVKACPSSSLTSEVAQRRKCNSEGRVKASPSSTSTPEVKQRGECNPEERVKAGPFLALTTEAENKFCKKVERRCQKSEDAVTSGTCEMDFDVIIKWKGWYAFEREDEHEDLQPLINKRQERRRHEKMLASVGIQNGCDTQVSVEATGYKESYNANISISQTGRTDTTESHTQTNLIKGGNPGLDTSTSTNGMVGRETCLTGVTRNLECSCLYTAGSSPISLPSLGNCRTETCLKREESCFHHTGVDEMASEPSSERNIHSSSVEVEESSKSITAAKYSYFGSAGNVGEKSIRSETVDEKEMLHEDMDLDLKGRVSEELAQLDDTDIDAVSPSAQSIKHDTGPFNWHFHSKSSGNLKGDTDALDKMNSIFEISDSDSQDCINPSENLEEDTFALEERNSSLELLDSESERNCPKNFDMGDKVNKKRTSRLLYLNKQSKKERKMARQDQVGKVANS</sequence>
<feature type="non-terminal residue" evidence="2">
    <location>
        <position position="566"/>
    </location>
</feature>
<feature type="non-terminal residue" evidence="2">
    <location>
        <position position="1"/>
    </location>
</feature>
<feature type="compositionally biased region" description="Basic and acidic residues" evidence="1">
    <location>
        <begin position="101"/>
        <end position="114"/>
    </location>
</feature>
<keyword evidence="3" id="KW-1185">Reference proteome</keyword>
<feature type="compositionally biased region" description="Polar residues" evidence="1">
    <location>
        <begin position="272"/>
        <end position="287"/>
    </location>
</feature>